<accession>A0AAU9SE74</accession>
<dbReference type="PANTHER" id="PTHR21600:SF88">
    <property type="entry name" value="RNA PSEUDOURIDINE SYNTHASE 5"/>
    <property type="match status" value="1"/>
</dbReference>
<dbReference type="CDD" id="cd02869">
    <property type="entry name" value="PseudoU_synth_RluA_like"/>
    <property type="match status" value="1"/>
</dbReference>
<gene>
    <name evidence="4" type="ORF">TAV2_LOCUS15564</name>
</gene>
<evidence type="ECO:0000313" key="4">
    <source>
        <dbReference type="EMBL" id="CAH2064322.1"/>
    </source>
</evidence>
<name>A0AAU9SE74_THLAR</name>
<evidence type="ECO:0000259" key="3">
    <source>
        <dbReference type="Pfam" id="PF00849"/>
    </source>
</evidence>
<dbReference type="PROSITE" id="PS01129">
    <property type="entry name" value="PSI_RLU"/>
    <property type="match status" value="1"/>
</dbReference>
<dbReference type="InterPro" id="IPR006145">
    <property type="entry name" value="PsdUridine_synth_RsuA/RluA"/>
</dbReference>
<keyword evidence="5" id="KW-1185">Reference proteome</keyword>
<dbReference type="InterPro" id="IPR006224">
    <property type="entry name" value="PsdUridine_synth_RluA-like_CS"/>
</dbReference>
<evidence type="ECO:0000256" key="2">
    <source>
        <dbReference type="PROSITE-ProRule" id="PRU00182"/>
    </source>
</evidence>
<reference evidence="4 5" key="1">
    <citation type="submission" date="2022-03" db="EMBL/GenBank/DDBJ databases">
        <authorList>
            <person name="Nunn A."/>
            <person name="Chopra R."/>
            <person name="Nunn A."/>
            <person name="Contreras Garrido A."/>
        </authorList>
    </citation>
    <scope>NUCLEOTIDE SEQUENCE [LARGE SCALE GENOMIC DNA]</scope>
</reference>
<evidence type="ECO:0000313" key="5">
    <source>
        <dbReference type="Proteomes" id="UP000836841"/>
    </source>
</evidence>
<keyword evidence="2" id="KW-0694">RNA-binding</keyword>
<dbReference type="PROSITE" id="PS50889">
    <property type="entry name" value="S4"/>
    <property type="match status" value="1"/>
</dbReference>
<dbReference type="InterPro" id="IPR020103">
    <property type="entry name" value="PsdUridine_synth_cat_dom_sf"/>
</dbReference>
<dbReference type="PANTHER" id="PTHR21600">
    <property type="entry name" value="MITOCHONDRIAL RNA PSEUDOURIDINE SYNTHASE"/>
    <property type="match status" value="1"/>
</dbReference>
<sequence length="373" mass="40786">MSTTTTPPPRQKCIGLPWPELNDGLAYKDVVSSSDSELRTVLDFYSTKYKSSAPLLGWVQRIQNGQIQIDGEVVKDPTTLLRSGSKLVYHRLPWKEPDTPYSLEILYEDDDMIALNKPSGLQVLPGGLFQQRTLLTQLQWCFGNKEASHPVPVHRLGRGTSGILLCAKTKLAKTKLAAYFAEGTSLVGFGNLDQECGTGRKISKIYRALADGIVAIKQPIGVVRYPGVAKGLYVASPEGKPALSKVAVLERDMQRNCTLVKVEIQSGRPHQIRIHLAYMGHPLVGDPLYVAGGQPKCFDPNVVDAAAFAQDGGYRRPNQAVPGDCGYHLHAHQVELPNLLNPSKVVKVAAPLPPILQTRSEAEEEALYSCKLS</sequence>
<dbReference type="Pfam" id="PF00849">
    <property type="entry name" value="PseudoU_synth_2"/>
    <property type="match status" value="1"/>
</dbReference>
<organism evidence="4 5">
    <name type="scientific">Thlaspi arvense</name>
    <name type="common">Field penny-cress</name>
    <dbReference type="NCBI Taxonomy" id="13288"/>
    <lineage>
        <taxon>Eukaryota</taxon>
        <taxon>Viridiplantae</taxon>
        <taxon>Streptophyta</taxon>
        <taxon>Embryophyta</taxon>
        <taxon>Tracheophyta</taxon>
        <taxon>Spermatophyta</taxon>
        <taxon>Magnoliopsida</taxon>
        <taxon>eudicotyledons</taxon>
        <taxon>Gunneridae</taxon>
        <taxon>Pentapetalae</taxon>
        <taxon>rosids</taxon>
        <taxon>malvids</taxon>
        <taxon>Brassicales</taxon>
        <taxon>Brassicaceae</taxon>
        <taxon>Thlaspideae</taxon>
        <taxon>Thlaspi</taxon>
    </lineage>
</organism>
<dbReference type="Gene3D" id="3.30.2350.10">
    <property type="entry name" value="Pseudouridine synthase"/>
    <property type="match status" value="1"/>
</dbReference>
<dbReference type="EMBL" id="OU466861">
    <property type="protein sequence ID" value="CAH2064322.1"/>
    <property type="molecule type" value="Genomic_DNA"/>
</dbReference>
<comment type="catalytic activity">
    <reaction evidence="1">
        <text>a uridine in RNA = a pseudouridine in RNA</text>
        <dbReference type="Rhea" id="RHEA:48348"/>
        <dbReference type="Rhea" id="RHEA-COMP:12068"/>
        <dbReference type="Rhea" id="RHEA-COMP:12069"/>
        <dbReference type="ChEBI" id="CHEBI:65314"/>
        <dbReference type="ChEBI" id="CHEBI:65315"/>
    </reaction>
</comment>
<dbReference type="GO" id="GO:0009982">
    <property type="term" value="F:pseudouridine synthase activity"/>
    <property type="evidence" value="ECO:0007669"/>
    <property type="project" value="InterPro"/>
</dbReference>
<dbReference type="GO" id="GO:0003723">
    <property type="term" value="F:RNA binding"/>
    <property type="evidence" value="ECO:0007669"/>
    <property type="project" value="UniProtKB-KW"/>
</dbReference>
<protein>
    <recommendedName>
        <fullName evidence="3">Pseudouridine synthase RsuA/RluA-like domain-containing protein</fullName>
    </recommendedName>
</protein>
<dbReference type="SUPFAM" id="SSF55120">
    <property type="entry name" value="Pseudouridine synthase"/>
    <property type="match status" value="1"/>
</dbReference>
<dbReference type="AlphaFoldDB" id="A0AAU9SE74"/>
<dbReference type="Proteomes" id="UP000836841">
    <property type="component" value="Chromosome 5"/>
</dbReference>
<dbReference type="InterPro" id="IPR050188">
    <property type="entry name" value="RluA_PseudoU_synthase"/>
</dbReference>
<proteinExistence type="predicted"/>
<feature type="domain" description="Pseudouridine synthase RsuA/RluA-like" evidence="3">
    <location>
        <begin position="112"/>
        <end position="277"/>
    </location>
</feature>
<evidence type="ECO:0000256" key="1">
    <source>
        <dbReference type="ARBA" id="ARBA00000073"/>
    </source>
</evidence>
<dbReference type="GO" id="GO:0000455">
    <property type="term" value="P:enzyme-directed rRNA pseudouridine synthesis"/>
    <property type="evidence" value="ECO:0007669"/>
    <property type="project" value="TreeGrafter"/>
</dbReference>